<keyword evidence="4" id="KW-1185">Reference proteome</keyword>
<dbReference type="AlphaFoldDB" id="A0A553YQP2"/>
<organism evidence="3 4">
    <name type="scientific">Streptomyces benahoarensis</name>
    <dbReference type="NCBI Taxonomy" id="2595054"/>
    <lineage>
        <taxon>Bacteria</taxon>
        <taxon>Bacillati</taxon>
        <taxon>Actinomycetota</taxon>
        <taxon>Actinomycetes</taxon>
        <taxon>Kitasatosporales</taxon>
        <taxon>Streptomycetaceae</taxon>
        <taxon>Streptomyces</taxon>
    </lineage>
</organism>
<name>A0A553YQP2_9ACTN</name>
<dbReference type="Gene3D" id="1.20.144.10">
    <property type="entry name" value="Phosphatidic acid phosphatase type 2/haloperoxidase"/>
    <property type="match status" value="1"/>
</dbReference>
<dbReference type="RefSeq" id="WP_143945374.1">
    <property type="nucleotide sequence ID" value="NZ_VKLS01000498.1"/>
</dbReference>
<dbReference type="PANTHER" id="PTHR14969:SF13">
    <property type="entry name" value="AT30094P"/>
    <property type="match status" value="1"/>
</dbReference>
<proteinExistence type="predicted"/>
<keyword evidence="1" id="KW-1133">Transmembrane helix</keyword>
<dbReference type="PANTHER" id="PTHR14969">
    <property type="entry name" value="SPHINGOSINE-1-PHOSPHATE PHOSPHOHYDROLASE"/>
    <property type="match status" value="1"/>
</dbReference>
<feature type="transmembrane region" description="Helical" evidence="1">
    <location>
        <begin position="28"/>
        <end position="50"/>
    </location>
</feature>
<evidence type="ECO:0000313" key="3">
    <source>
        <dbReference type="EMBL" id="TSB31506.1"/>
    </source>
</evidence>
<protein>
    <submittedName>
        <fullName evidence="3">Phosphatase PAP2 family protein</fullName>
    </submittedName>
</protein>
<feature type="domain" description="Phosphatidic acid phosphatase type 2/haloperoxidase" evidence="2">
    <location>
        <begin position="108"/>
        <end position="223"/>
    </location>
</feature>
<dbReference type="SUPFAM" id="SSF48317">
    <property type="entry name" value="Acid phosphatase/Vanadium-dependent haloperoxidase"/>
    <property type="match status" value="1"/>
</dbReference>
<feature type="transmembrane region" description="Helical" evidence="1">
    <location>
        <begin position="83"/>
        <end position="102"/>
    </location>
</feature>
<gene>
    <name evidence="3" type="ORF">FNZ23_25765</name>
</gene>
<feature type="transmembrane region" description="Helical" evidence="1">
    <location>
        <begin position="147"/>
        <end position="169"/>
    </location>
</feature>
<comment type="caution">
    <text evidence="3">The sequence shown here is derived from an EMBL/GenBank/DDBJ whole genome shotgun (WGS) entry which is preliminary data.</text>
</comment>
<dbReference type="Proteomes" id="UP000320888">
    <property type="component" value="Unassembled WGS sequence"/>
</dbReference>
<keyword evidence="1" id="KW-0812">Transmembrane</keyword>
<evidence type="ECO:0000259" key="2">
    <source>
        <dbReference type="SMART" id="SM00014"/>
    </source>
</evidence>
<dbReference type="InterPro" id="IPR000326">
    <property type="entry name" value="PAP2/HPO"/>
</dbReference>
<dbReference type="Pfam" id="PF01569">
    <property type="entry name" value="PAP2"/>
    <property type="match status" value="1"/>
</dbReference>
<feature type="transmembrane region" description="Helical" evidence="1">
    <location>
        <begin position="181"/>
        <end position="205"/>
    </location>
</feature>
<dbReference type="EMBL" id="VKLS01000498">
    <property type="protein sequence ID" value="TSB31506.1"/>
    <property type="molecule type" value="Genomic_DNA"/>
</dbReference>
<reference evidence="3 4" key="1">
    <citation type="submission" date="2019-07" db="EMBL/GenBank/DDBJ databases">
        <title>Draft genome for Streptomyces benahoarensis MZ03-48.</title>
        <authorList>
            <person name="Gonzalez-Pimentel J.L."/>
        </authorList>
    </citation>
    <scope>NUCLEOTIDE SEQUENCE [LARGE SCALE GENOMIC DNA]</scope>
    <source>
        <strain evidence="3 4">MZ03-48</strain>
    </source>
</reference>
<dbReference type="InterPro" id="IPR036938">
    <property type="entry name" value="PAP2/HPO_sf"/>
</dbReference>
<sequence length="239" mass="25103">MASSERRATPTPPPLGASSRYPSVRAPLAVLAGCAVPAVVLTVLVTAGWAPLIGLDRTVADTLHTAAVGAPGWTHVNRILTDWVWDPWTMRAVLAVAVGLLVRRGAWLLGVWVAATSLLGTGLQQGLKAAVDRDRPVWPDPVDSAHYQAFPSGHALSVTVAAGLLLWLLRRHAPRPALWRAAVAVVAVSMAGVGFTRVFLGVHWLSDVVGGWLLGATVVAASVTAYGVYERRGGAGRRG</sequence>
<accession>A0A553YQP2</accession>
<feature type="transmembrane region" description="Helical" evidence="1">
    <location>
        <begin position="109"/>
        <end position="127"/>
    </location>
</feature>
<dbReference type="SMART" id="SM00014">
    <property type="entry name" value="acidPPc"/>
    <property type="match status" value="1"/>
</dbReference>
<evidence type="ECO:0000313" key="4">
    <source>
        <dbReference type="Proteomes" id="UP000320888"/>
    </source>
</evidence>
<dbReference type="CDD" id="cd03392">
    <property type="entry name" value="PAP2_like_2"/>
    <property type="match status" value="1"/>
</dbReference>
<keyword evidence="1" id="KW-0472">Membrane</keyword>
<feature type="transmembrane region" description="Helical" evidence="1">
    <location>
        <begin position="211"/>
        <end position="229"/>
    </location>
</feature>
<evidence type="ECO:0000256" key="1">
    <source>
        <dbReference type="SAM" id="Phobius"/>
    </source>
</evidence>